<dbReference type="EMBL" id="CP048620">
    <property type="protein sequence ID" value="QPJ64403.1"/>
    <property type="molecule type" value="Genomic_DNA"/>
</dbReference>
<feature type="transmembrane region" description="Helical" evidence="1">
    <location>
        <begin position="110"/>
        <end position="127"/>
    </location>
</feature>
<evidence type="ECO:0000313" key="2">
    <source>
        <dbReference type="EMBL" id="QPJ64403.1"/>
    </source>
</evidence>
<evidence type="ECO:0000313" key="3">
    <source>
        <dbReference type="Proteomes" id="UP000594464"/>
    </source>
</evidence>
<evidence type="ECO:0000256" key="1">
    <source>
        <dbReference type="SAM" id="Phobius"/>
    </source>
</evidence>
<reference evidence="3" key="1">
    <citation type="submission" date="2020-02" db="EMBL/GenBank/DDBJ databases">
        <title>Genomic and physiological characterization of two novel Nitrospinaceae genera.</title>
        <authorList>
            <person name="Mueller A.J."/>
            <person name="Jung M.-Y."/>
            <person name="Strachan C.R."/>
            <person name="Herbold C.W."/>
            <person name="Kirkegaard R.H."/>
            <person name="Daims H."/>
        </authorList>
    </citation>
    <scope>NUCLEOTIDE SEQUENCE [LARGE SCALE GENOMIC DNA]</scope>
</reference>
<accession>A0A7T0C0Q9</accession>
<sequence length="130" mass="14557">MTESEIPLQEIAPDGADEAKLKKYRIAGIGFLVLNLVYIVIYMVYLPPMFFGLSAYAAFAAYFGLMGTLAWFVFKGSQKLTQILFWVYGARMLSSAFFILQGGAFPAAPYAFPCVVLAFYLLGRPLLNWR</sequence>
<dbReference type="KEGG" id="nva:G3M78_02920"/>
<proteinExistence type="predicted"/>
<keyword evidence="1" id="KW-1133">Transmembrane helix</keyword>
<protein>
    <submittedName>
        <fullName evidence="2">Uncharacterized protein</fullName>
    </submittedName>
</protein>
<gene>
    <name evidence="2" type="ORF">G3M78_02920</name>
</gene>
<feature type="transmembrane region" description="Helical" evidence="1">
    <location>
        <begin position="51"/>
        <end position="74"/>
    </location>
</feature>
<feature type="transmembrane region" description="Helical" evidence="1">
    <location>
        <begin position="26"/>
        <end position="45"/>
    </location>
</feature>
<feature type="transmembrane region" description="Helical" evidence="1">
    <location>
        <begin position="83"/>
        <end position="104"/>
    </location>
</feature>
<dbReference type="Proteomes" id="UP000594464">
    <property type="component" value="Chromosome"/>
</dbReference>
<dbReference type="AlphaFoldDB" id="A0A7T0C0Q9"/>
<name>A0A7T0C0Q9_9BACT</name>
<keyword evidence="1" id="KW-0812">Transmembrane</keyword>
<organism evidence="2 3">
    <name type="scientific">Candidatus Nitrohelix vancouverensis</name>
    <dbReference type="NCBI Taxonomy" id="2705534"/>
    <lineage>
        <taxon>Bacteria</taxon>
        <taxon>Pseudomonadati</taxon>
        <taxon>Nitrospinota/Tectimicrobiota group</taxon>
        <taxon>Nitrospinota</taxon>
        <taxon>Nitrospinia</taxon>
        <taxon>Nitrospinales</taxon>
        <taxon>Nitrospinaceae</taxon>
        <taxon>Candidatus Nitrohelix</taxon>
    </lineage>
</organism>
<keyword evidence="1" id="KW-0472">Membrane</keyword>